<dbReference type="AlphaFoldDB" id="Q8FSU6"/>
<keyword evidence="2" id="KW-1185">Reference proteome</keyword>
<sequence>MAPTTGTTPQFESSKLCWVIVPRNRAVAEVVTTAVSAREVRRTGVSGDLTNKILGVF</sequence>
<dbReference type="HOGENOM" id="CLU_2988957_0_0_11"/>
<accession>Q8FSU6</accession>
<dbReference type="EMBL" id="BA000035">
    <property type="protein sequence ID" value="BAC19758.1"/>
    <property type="molecule type" value="Genomic_DNA"/>
</dbReference>
<evidence type="ECO:0000313" key="1">
    <source>
        <dbReference type="EMBL" id="BAC19758.1"/>
    </source>
</evidence>
<evidence type="ECO:0000313" key="2">
    <source>
        <dbReference type="Proteomes" id="UP000001409"/>
    </source>
</evidence>
<organism evidence="1 2">
    <name type="scientific">Corynebacterium efficiens (strain DSM 44549 / YS-314 / AJ 12310 / JCM 11189 / NBRC 100395)</name>
    <dbReference type="NCBI Taxonomy" id="196164"/>
    <lineage>
        <taxon>Bacteria</taxon>
        <taxon>Bacillati</taxon>
        <taxon>Actinomycetota</taxon>
        <taxon>Actinomycetes</taxon>
        <taxon>Mycobacteriales</taxon>
        <taxon>Corynebacteriaceae</taxon>
        <taxon>Corynebacterium</taxon>
    </lineage>
</organism>
<name>Q8FSU6_COREF</name>
<dbReference type="KEGG" id="cef:CE2948"/>
<dbReference type="STRING" id="196164.gene:10743398"/>
<protein>
    <submittedName>
        <fullName evidence="1">Uncharacterized protein</fullName>
    </submittedName>
</protein>
<proteinExistence type="predicted"/>
<dbReference type="Proteomes" id="UP000001409">
    <property type="component" value="Chromosome"/>
</dbReference>
<accession>C8NRV9</accession>
<reference evidence="1 2" key="1">
    <citation type="journal article" date="2003" name="Genome Res.">
        <title>Comparative complete genome sequence analysis of the amino acid replacements responsible for the thermostability of Corynebacterium efficiens.</title>
        <authorList>
            <person name="Nishio Y."/>
            <person name="Nakamura Y."/>
            <person name="Kawarabayasi Y."/>
            <person name="Usuda Y."/>
            <person name="Kimura E."/>
            <person name="Sugimoto S."/>
            <person name="Matsui K."/>
            <person name="Yamagishi A."/>
            <person name="Kikuchi H."/>
            <person name="Ikeo K."/>
            <person name="Gojobori T."/>
        </authorList>
    </citation>
    <scope>NUCLEOTIDE SEQUENCE [LARGE SCALE GENOMIC DNA]</scope>
    <source>
        <strain evidence="2">DSM 44549 / YS-314 / AJ 12310 / JCM 11189 / NBRC 100395</strain>
    </source>
</reference>